<evidence type="ECO:0000259" key="2">
    <source>
        <dbReference type="Pfam" id="PF13349"/>
    </source>
</evidence>
<dbReference type="Pfam" id="PF13349">
    <property type="entry name" value="DUF4097"/>
    <property type="match status" value="1"/>
</dbReference>
<dbReference type="AlphaFoldDB" id="A0A0W7WZY9"/>
<evidence type="ECO:0000256" key="1">
    <source>
        <dbReference type="SAM" id="MobiDB-lite"/>
    </source>
</evidence>
<organism evidence="3 4">
    <name type="scientific">Streptomyces silvensis</name>
    <dbReference type="NCBI Taxonomy" id="1765722"/>
    <lineage>
        <taxon>Bacteria</taxon>
        <taxon>Bacillati</taxon>
        <taxon>Actinomycetota</taxon>
        <taxon>Actinomycetes</taxon>
        <taxon>Kitasatosporales</taxon>
        <taxon>Streptomycetaceae</taxon>
        <taxon>Streptomyces</taxon>
    </lineage>
</organism>
<dbReference type="RefSeq" id="WP_058849616.1">
    <property type="nucleotide sequence ID" value="NZ_LOCL01000039.1"/>
</dbReference>
<gene>
    <name evidence="3" type="ORF">AT728_17400</name>
</gene>
<dbReference type="EMBL" id="LOCL01000039">
    <property type="protein sequence ID" value="KUF16133.1"/>
    <property type="molecule type" value="Genomic_DNA"/>
</dbReference>
<feature type="compositionally biased region" description="Basic and acidic residues" evidence="1">
    <location>
        <begin position="276"/>
        <end position="285"/>
    </location>
</feature>
<evidence type="ECO:0000313" key="3">
    <source>
        <dbReference type="EMBL" id="KUF16133.1"/>
    </source>
</evidence>
<dbReference type="Proteomes" id="UP000054804">
    <property type="component" value="Unassembled WGS sequence"/>
</dbReference>
<proteinExistence type="predicted"/>
<reference evidence="3 4" key="1">
    <citation type="submission" date="2015-12" db="EMBL/GenBank/DDBJ databases">
        <title>Draft genome sequence of Streptomyces silvensis ATCC 53525, a producer of novel hormone antagonists.</title>
        <authorList>
            <person name="Johnston C.W."/>
            <person name="Li Y."/>
            <person name="Magarvey N.A."/>
        </authorList>
    </citation>
    <scope>NUCLEOTIDE SEQUENCE [LARGE SCALE GENOMIC DNA]</scope>
    <source>
        <strain evidence="3 4">ATCC 53525</strain>
    </source>
</reference>
<dbReference type="STRING" id="1765722.AT728_17400"/>
<feature type="domain" description="DUF4097" evidence="2">
    <location>
        <begin position="123"/>
        <end position="188"/>
    </location>
</feature>
<accession>A0A0W7WZY9</accession>
<sequence>MPEWSVTEPGMLTFDEPVRTLRVHVVNGTVNVVGTDASTSRLEVTEMSGPPLSVTHRGGTLSVAYEDLPLKGFLEWLDLRGCGRGRRRHAVVSLTVPAGTRVEVGAIGAGAVISGIEGGAAVRGVSGDTTLVGLSGSVRAETVSGDVEAQGVTGDLRFDSVSGDLTAVECAGSSVRAESVSGSMIVDLDPAAGPADVGLMSVSGEIAVRLPHPSHTEVSANTTSGAVSNDFEDLRVSGQWGAKRITGRLGSGGGRLRATTISGSIALLRRPSMEEDLYRAQEPPRDAPPGDSPPRPERPAAAAPTGAQDSDDPTAAPKADAADGPTDKKVL</sequence>
<dbReference type="InterPro" id="IPR025164">
    <property type="entry name" value="Toastrack_DUF4097"/>
</dbReference>
<evidence type="ECO:0000313" key="4">
    <source>
        <dbReference type="Proteomes" id="UP000054804"/>
    </source>
</evidence>
<keyword evidence="4" id="KW-1185">Reference proteome</keyword>
<feature type="compositionally biased region" description="Low complexity" evidence="1">
    <location>
        <begin position="313"/>
        <end position="324"/>
    </location>
</feature>
<feature type="region of interest" description="Disordered" evidence="1">
    <location>
        <begin position="276"/>
        <end position="331"/>
    </location>
</feature>
<protein>
    <recommendedName>
        <fullName evidence="2">DUF4097 domain-containing protein</fullName>
    </recommendedName>
</protein>
<comment type="caution">
    <text evidence="3">The sequence shown here is derived from an EMBL/GenBank/DDBJ whole genome shotgun (WGS) entry which is preliminary data.</text>
</comment>
<name>A0A0W7WZY9_9ACTN</name>
<dbReference type="OrthoDB" id="3367592at2"/>